<comment type="caution">
    <text evidence="2">The sequence shown here is derived from an EMBL/GenBank/DDBJ whole genome shotgun (WGS) entry which is preliminary data.</text>
</comment>
<name>A0A928VMC0_9CYAN</name>
<evidence type="ECO:0000313" key="3">
    <source>
        <dbReference type="Proteomes" id="UP000625316"/>
    </source>
</evidence>
<evidence type="ECO:0000256" key="1">
    <source>
        <dbReference type="SAM" id="MobiDB-lite"/>
    </source>
</evidence>
<gene>
    <name evidence="2" type="ORF">IQ266_01750</name>
</gene>
<organism evidence="2 3">
    <name type="scientific">Romeriopsis navalis LEGE 11480</name>
    <dbReference type="NCBI Taxonomy" id="2777977"/>
    <lineage>
        <taxon>Bacteria</taxon>
        <taxon>Bacillati</taxon>
        <taxon>Cyanobacteriota</taxon>
        <taxon>Cyanophyceae</taxon>
        <taxon>Leptolyngbyales</taxon>
        <taxon>Leptolyngbyaceae</taxon>
        <taxon>Romeriopsis</taxon>
        <taxon>Romeriopsis navalis</taxon>
    </lineage>
</organism>
<dbReference type="AlphaFoldDB" id="A0A928VMC0"/>
<evidence type="ECO:0000313" key="2">
    <source>
        <dbReference type="EMBL" id="MBE9028479.1"/>
    </source>
</evidence>
<feature type="compositionally biased region" description="Basic and acidic residues" evidence="1">
    <location>
        <begin position="7"/>
        <end position="16"/>
    </location>
</feature>
<feature type="region of interest" description="Disordered" evidence="1">
    <location>
        <begin position="1"/>
        <end position="54"/>
    </location>
</feature>
<proteinExistence type="predicted"/>
<accession>A0A928VMC0</accession>
<protein>
    <submittedName>
        <fullName evidence="2">Uncharacterized protein</fullName>
    </submittedName>
</protein>
<keyword evidence="3" id="KW-1185">Reference proteome</keyword>
<dbReference type="Proteomes" id="UP000625316">
    <property type="component" value="Unassembled WGS sequence"/>
</dbReference>
<sequence length="54" mass="6050">MKSCKRSSHELWRHTEGGTMLVSHSNTSDGHGSRAFKSDLKRRRSLKGVTHISA</sequence>
<reference evidence="2" key="1">
    <citation type="submission" date="2020-10" db="EMBL/GenBank/DDBJ databases">
        <authorList>
            <person name="Castelo-Branco R."/>
            <person name="Eusebio N."/>
            <person name="Adriana R."/>
            <person name="Vieira A."/>
            <person name="Brugerolle De Fraissinette N."/>
            <person name="Rezende De Castro R."/>
            <person name="Schneider M.P."/>
            <person name="Vasconcelos V."/>
            <person name="Leao P.N."/>
        </authorList>
    </citation>
    <scope>NUCLEOTIDE SEQUENCE</scope>
    <source>
        <strain evidence="2">LEGE 11480</strain>
    </source>
</reference>
<dbReference type="EMBL" id="JADEXQ010000004">
    <property type="protein sequence ID" value="MBE9028479.1"/>
    <property type="molecule type" value="Genomic_DNA"/>
</dbReference>